<evidence type="ECO:0000313" key="13">
    <source>
        <dbReference type="EMBL" id="KAF4733860.1"/>
    </source>
</evidence>
<dbReference type="InterPro" id="IPR027417">
    <property type="entry name" value="P-loop_NTPase"/>
</dbReference>
<dbReference type="InterPro" id="IPR014001">
    <property type="entry name" value="Helicase_ATP-bd"/>
</dbReference>
<dbReference type="Gene3D" id="3.40.50.10810">
    <property type="entry name" value="Tandem AAA-ATPase domain"/>
    <property type="match status" value="1"/>
</dbReference>
<feature type="domain" description="Helicase ATP-binding" evidence="12">
    <location>
        <begin position="216"/>
        <end position="319"/>
    </location>
</feature>
<gene>
    <name evidence="13" type="ORF">FOZ62_030411</name>
</gene>
<dbReference type="PROSITE" id="PS50064">
    <property type="entry name" value="ZF_PARP_2"/>
    <property type="match status" value="1"/>
</dbReference>
<dbReference type="Gene3D" id="3.30.1740.10">
    <property type="entry name" value="Zinc finger, PARP-type"/>
    <property type="match status" value="1"/>
</dbReference>
<dbReference type="InterPro" id="IPR036957">
    <property type="entry name" value="Znf_PARP_sf"/>
</dbReference>
<evidence type="ECO:0000256" key="8">
    <source>
        <dbReference type="ARBA" id="ARBA00023242"/>
    </source>
</evidence>
<evidence type="ECO:0000256" key="1">
    <source>
        <dbReference type="ARBA" id="ARBA00004123"/>
    </source>
</evidence>
<dbReference type="SUPFAM" id="SSF52540">
    <property type="entry name" value="P-loop containing nucleoside triphosphate hydrolases"/>
    <property type="match status" value="1"/>
</dbReference>
<keyword evidence="3" id="KW-0547">Nucleotide-binding</keyword>
<keyword evidence="2" id="KW-0479">Metal-binding</keyword>
<dbReference type="PROSITE" id="PS51192">
    <property type="entry name" value="HELICASE_ATP_BIND_1"/>
    <property type="match status" value="1"/>
</dbReference>
<dbReference type="GO" id="GO:0006289">
    <property type="term" value="P:nucleotide-excision repair"/>
    <property type="evidence" value="ECO:0007669"/>
    <property type="project" value="TreeGrafter"/>
</dbReference>
<evidence type="ECO:0000256" key="2">
    <source>
        <dbReference type="ARBA" id="ARBA00022723"/>
    </source>
</evidence>
<accession>A0A7J6SNX4</accession>
<protein>
    <submittedName>
        <fullName evidence="13">Uncharacterized protein</fullName>
    </submittedName>
</protein>
<dbReference type="GO" id="GO:0005634">
    <property type="term" value="C:nucleus"/>
    <property type="evidence" value="ECO:0007669"/>
    <property type="project" value="UniProtKB-SubCell"/>
</dbReference>
<evidence type="ECO:0000256" key="6">
    <source>
        <dbReference type="ARBA" id="ARBA00022833"/>
    </source>
</evidence>
<dbReference type="PANTHER" id="PTHR45626">
    <property type="entry name" value="TRANSCRIPTION TERMINATION FACTOR 2-RELATED"/>
    <property type="match status" value="1"/>
</dbReference>
<dbReference type="GO" id="GO:0005524">
    <property type="term" value="F:ATP binding"/>
    <property type="evidence" value="ECO:0007669"/>
    <property type="project" value="UniProtKB-KW"/>
</dbReference>
<dbReference type="CDD" id="cd18008">
    <property type="entry name" value="DEXDc_SHPRH-like"/>
    <property type="match status" value="1"/>
</dbReference>
<evidence type="ECO:0000256" key="9">
    <source>
        <dbReference type="SAM" id="MobiDB-lite"/>
    </source>
</evidence>
<dbReference type="InterPro" id="IPR000330">
    <property type="entry name" value="SNF2_N"/>
</dbReference>
<evidence type="ECO:0000259" key="10">
    <source>
        <dbReference type="PROSITE" id="PS50064"/>
    </source>
</evidence>
<proteinExistence type="predicted"/>
<dbReference type="InterPro" id="IPR003034">
    <property type="entry name" value="SAP_dom"/>
</dbReference>
<dbReference type="InterPro" id="IPR036361">
    <property type="entry name" value="SAP_dom_sf"/>
</dbReference>
<keyword evidence="8" id="KW-0539">Nucleus</keyword>
<keyword evidence="7" id="KW-0067">ATP-binding</keyword>
<dbReference type="SUPFAM" id="SSF57716">
    <property type="entry name" value="Glucocorticoid receptor-like (DNA-binding domain)"/>
    <property type="match status" value="1"/>
</dbReference>
<dbReference type="Pfam" id="PF00176">
    <property type="entry name" value="SNF2-rel_dom"/>
    <property type="match status" value="1"/>
</dbReference>
<keyword evidence="5" id="KW-0378">Hydrolase</keyword>
<dbReference type="Pfam" id="PF02037">
    <property type="entry name" value="SAP"/>
    <property type="match status" value="1"/>
</dbReference>
<dbReference type="Gene3D" id="1.10.720.30">
    <property type="entry name" value="SAP domain"/>
    <property type="match status" value="1"/>
</dbReference>
<sequence length="596" mass="67464">MDIPASFDLENFLSAESSQLKKPAPGVKWDPTTKNWITEDMQGKLKKKQADALEDWRLETDLAKSGLSTCRRCGHKIPKSSLRFGYPVEDPRGNLGAIIIWFHAECAPFKFLEINGCLQGLVDGDSEAPSGGAVCDPSKWFAENMMGFEGLTDENKESLLEVFRKRHEKKKMGDLDIGGMKQMVSQLLVDKFTPPDELVIPLLAFQREGLAWMCNQELTKECRGGVLADEMGMGKTIQAVALIVKRREETKGPTLVVCPVAAVMQWYSEIHRYLKPDSLKVHVYHGNKRLKGEDLLKFDVVLTTYQTMEYEYRKQLNRLKSICQYCHRAFLPDKLIWHQKYMCGPDAEKTAKQSKTHRKFREAAEAAKKTLGIPTAGGEEASGSPESVGSRSKKKKKAESDYKPPTVGNVLREVMAKAGMENAEKASIWKVKEYYWAKQRAKHGETEERAEIDEASIRRMTMRQLKEVIMDRYPGMEIPNHMRRAELVSLILEMEEDQKKMNGESTEEKVAEEQHKIERLSSTDIGKLKVAELRAKCQEMGLDTSGLKAALVARVREAVDSERIARMRKTSKAATKDVGKSEASVDTPERRKVKKQ</sequence>
<dbReference type="PROSITE" id="PS50800">
    <property type="entry name" value="SAP"/>
    <property type="match status" value="1"/>
</dbReference>
<evidence type="ECO:0000313" key="14">
    <source>
        <dbReference type="Proteomes" id="UP000574390"/>
    </source>
</evidence>
<dbReference type="GO" id="GO:0008094">
    <property type="term" value="F:ATP-dependent activity, acting on DNA"/>
    <property type="evidence" value="ECO:0007669"/>
    <property type="project" value="TreeGrafter"/>
</dbReference>
<feature type="domain" description="PARP-type" evidence="10">
    <location>
        <begin position="58"/>
        <end position="159"/>
    </location>
</feature>
<feature type="region of interest" description="Disordered" evidence="9">
    <location>
        <begin position="564"/>
        <end position="596"/>
    </location>
</feature>
<dbReference type="SMART" id="SM00513">
    <property type="entry name" value="SAP"/>
    <property type="match status" value="1"/>
</dbReference>
<dbReference type="EMBL" id="JABANM010013735">
    <property type="protein sequence ID" value="KAF4733860.1"/>
    <property type="molecule type" value="Genomic_DNA"/>
</dbReference>
<evidence type="ECO:0000259" key="12">
    <source>
        <dbReference type="PROSITE" id="PS51192"/>
    </source>
</evidence>
<dbReference type="SMART" id="SM01336">
    <property type="entry name" value="zf-PARP"/>
    <property type="match status" value="1"/>
</dbReference>
<dbReference type="InterPro" id="IPR050628">
    <property type="entry name" value="SNF2_RAD54_helicase_TF"/>
</dbReference>
<comment type="subcellular location">
    <subcellularLocation>
        <location evidence="1">Nucleus</location>
    </subcellularLocation>
</comment>
<evidence type="ECO:0000259" key="11">
    <source>
        <dbReference type="PROSITE" id="PS50800"/>
    </source>
</evidence>
<organism evidence="13 14">
    <name type="scientific">Perkinsus olseni</name>
    <name type="common">Perkinsus atlanticus</name>
    <dbReference type="NCBI Taxonomy" id="32597"/>
    <lineage>
        <taxon>Eukaryota</taxon>
        <taxon>Sar</taxon>
        <taxon>Alveolata</taxon>
        <taxon>Perkinsozoa</taxon>
        <taxon>Perkinsea</taxon>
        <taxon>Perkinsida</taxon>
        <taxon>Perkinsidae</taxon>
        <taxon>Perkinsus</taxon>
    </lineage>
</organism>
<keyword evidence="4" id="KW-0863">Zinc-finger</keyword>
<dbReference type="AlphaFoldDB" id="A0A7J6SNX4"/>
<dbReference type="PANTHER" id="PTHR45626:SF12">
    <property type="entry name" value="DNA REPAIR PROTEIN RAD16"/>
    <property type="match status" value="1"/>
</dbReference>
<dbReference type="GO" id="GO:0008270">
    <property type="term" value="F:zinc ion binding"/>
    <property type="evidence" value="ECO:0007669"/>
    <property type="project" value="UniProtKB-KW"/>
</dbReference>
<evidence type="ECO:0000256" key="7">
    <source>
        <dbReference type="ARBA" id="ARBA00022840"/>
    </source>
</evidence>
<dbReference type="GO" id="GO:0016787">
    <property type="term" value="F:hydrolase activity"/>
    <property type="evidence" value="ECO:0007669"/>
    <property type="project" value="UniProtKB-KW"/>
</dbReference>
<evidence type="ECO:0000256" key="3">
    <source>
        <dbReference type="ARBA" id="ARBA00022741"/>
    </source>
</evidence>
<feature type="domain" description="SAP" evidence="11">
    <location>
        <begin position="525"/>
        <end position="559"/>
    </location>
</feature>
<dbReference type="Proteomes" id="UP000574390">
    <property type="component" value="Unassembled WGS sequence"/>
</dbReference>
<dbReference type="InterPro" id="IPR038718">
    <property type="entry name" value="SNF2-like_sf"/>
</dbReference>
<dbReference type="GO" id="GO:0003677">
    <property type="term" value="F:DNA binding"/>
    <property type="evidence" value="ECO:0007669"/>
    <property type="project" value="InterPro"/>
</dbReference>
<dbReference type="InterPro" id="IPR001510">
    <property type="entry name" value="Znf_PARP"/>
</dbReference>
<feature type="region of interest" description="Disordered" evidence="9">
    <location>
        <begin position="361"/>
        <end position="405"/>
    </location>
</feature>
<feature type="non-terminal residue" evidence="13">
    <location>
        <position position="1"/>
    </location>
</feature>
<evidence type="ECO:0000256" key="5">
    <source>
        <dbReference type="ARBA" id="ARBA00022801"/>
    </source>
</evidence>
<name>A0A7J6SNX4_PEROL</name>
<keyword evidence="6" id="KW-0862">Zinc</keyword>
<reference evidence="13 14" key="1">
    <citation type="submission" date="2020-04" db="EMBL/GenBank/DDBJ databases">
        <title>Perkinsus olseni comparative genomics.</title>
        <authorList>
            <person name="Bogema D.R."/>
        </authorList>
    </citation>
    <scope>NUCLEOTIDE SEQUENCE [LARGE SCALE GENOMIC DNA]</scope>
    <source>
        <strain evidence="13">ATCC PRA-205</strain>
    </source>
</reference>
<dbReference type="SMART" id="SM00487">
    <property type="entry name" value="DEXDc"/>
    <property type="match status" value="1"/>
</dbReference>
<evidence type="ECO:0000256" key="4">
    <source>
        <dbReference type="ARBA" id="ARBA00022771"/>
    </source>
</evidence>
<comment type="caution">
    <text evidence="13">The sequence shown here is derived from an EMBL/GenBank/DDBJ whole genome shotgun (WGS) entry which is preliminary data.</text>
</comment>
<dbReference type="SUPFAM" id="SSF68906">
    <property type="entry name" value="SAP domain"/>
    <property type="match status" value="1"/>
</dbReference>
<dbReference type="PROSITE" id="PS00347">
    <property type="entry name" value="ZF_PARP_1"/>
    <property type="match status" value="1"/>
</dbReference>